<protein>
    <submittedName>
        <fullName evidence="1">Uncharacterized protein</fullName>
    </submittedName>
</protein>
<organism evidence="1 2">
    <name type="scientific">Amanita muscaria (strain Koide BX008)</name>
    <dbReference type="NCBI Taxonomy" id="946122"/>
    <lineage>
        <taxon>Eukaryota</taxon>
        <taxon>Fungi</taxon>
        <taxon>Dikarya</taxon>
        <taxon>Basidiomycota</taxon>
        <taxon>Agaricomycotina</taxon>
        <taxon>Agaricomycetes</taxon>
        <taxon>Agaricomycetidae</taxon>
        <taxon>Agaricales</taxon>
        <taxon>Pluteineae</taxon>
        <taxon>Amanitaceae</taxon>
        <taxon>Amanita</taxon>
    </lineage>
</organism>
<name>A0A0C2WG21_AMAMK</name>
<proteinExistence type="predicted"/>
<sequence>MFPPDTLFEVAPQHLSHSSDAVDFVILLFICANTSPVFIVEAKQPAEFIPSRNSKRQEADSQMRQRFLDVAADLRIPVLLHGVSAFGTKITFYRYNRDVSVLEPRRITADPETLADSAPGDWWRWDILEKEGAAKFRQIVEAVKGMCAELEHVAWQ</sequence>
<dbReference type="AlphaFoldDB" id="A0A0C2WG21"/>
<dbReference type="Proteomes" id="UP000054549">
    <property type="component" value="Unassembled WGS sequence"/>
</dbReference>
<dbReference type="EMBL" id="KN818299">
    <property type="protein sequence ID" value="KIL60397.1"/>
    <property type="molecule type" value="Genomic_DNA"/>
</dbReference>
<dbReference type="STRING" id="946122.A0A0C2WG21"/>
<keyword evidence="2" id="KW-1185">Reference proteome</keyword>
<dbReference type="InParanoid" id="A0A0C2WG21"/>
<accession>A0A0C2WG21</accession>
<evidence type="ECO:0000313" key="2">
    <source>
        <dbReference type="Proteomes" id="UP000054549"/>
    </source>
</evidence>
<reference evidence="1 2" key="1">
    <citation type="submission" date="2014-04" db="EMBL/GenBank/DDBJ databases">
        <title>Evolutionary Origins and Diversification of the Mycorrhizal Mutualists.</title>
        <authorList>
            <consortium name="DOE Joint Genome Institute"/>
            <consortium name="Mycorrhizal Genomics Consortium"/>
            <person name="Kohler A."/>
            <person name="Kuo A."/>
            <person name="Nagy L.G."/>
            <person name="Floudas D."/>
            <person name="Copeland A."/>
            <person name="Barry K.W."/>
            <person name="Cichocki N."/>
            <person name="Veneault-Fourrey C."/>
            <person name="LaButti K."/>
            <person name="Lindquist E.A."/>
            <person name="Lipzen A."/>
            <person name="Lundell T."/>
            <person name="Morin E."/>
            <person name="Murat C."/>
            <person name="Riley R."/>
            <person name="Ohm R."/>
            <person name="Sun H."/>
            <person name="Tunlid A."/>
            <person name="Henrissat B."/>
            <person name="Grigoriev I.V."/>
            <person name="Hibbett D.S."/>
            <person name="Martin F."/>
        </authorList>
    </citation>
    <scope>NUCLEOTIDE SEQUENCE [LARGE SCALE GENOMIC DNA]</scope>
    <source>
        <strain evidence="1 2">Koide BX008</strain>
    </source>
</reference>
<dbReference type="OrthoDB" id="5362978at2759"/>
<dbReference type="HOGENOM" id="CLU_085786_3_0_1"/>
<gene>
    <name evidence="1" type="ORF">M378DRAFT_168129</name>
</gene>
<evidence type="ECO:0000313" key="1">
    <source>
        <dbReference type="EMBL" id="KIL60397.1"/>
    </source>
</evidence>